<feature type="region of interest" description="Disordered" evidence="1">
    <location>
        <begin position="416"/>
        <end position="439"/>
    </location>
</feature>
<sequence length="615" mass="67302">MDLSNTAQNTLQYLGSTLNRENKESSLETIDHQARISQLIRLILETHPNTFASSCALASSNLDGVAELDRELGLHVKTESPSASFNWEDVLRAYITVKNPESESQLPPAICTLIAYVHANVLTRRAVNIPDQKEESIRGMSPKKAHEVTRMAAYVAAIVRSSFSGHGVYIVDVGAGQGHLSRALLDQVPNVRGVLALDGDAVLVERQAEILSTRNKSKKGDPKEEQRSGPKVTHKIGHIISAQGLVEAVDEWVADLSVVNSDRELPVVLVSLHGCGSLSLDVLRAFALCQHGSQVRRNKVTRNWGFAASITVPCCYNLLREGDYSLSYSQQSLQTVATGARRSSQKRTSYTNKLPRSLPTLLPNPLPPSAYHLAAQVPHTWISCEDDNLLPSASLAVRKVVWRALLERALQDAGHTPEDMTGTVNSLRNTDRRSRPKFIPPMEANTYASNFPSNFTEPNVGPSKIGSVLELRRLGRLPSRVYDSWESFIQAAGQRLGVDLLSVSPSIHSLPVSLAPLSRALAILHVLRCILGPLIESSLLADRLRWIQHELLAQAEIVEKERDTTALAGGTLKGYSASLVPLFSQDGDAGSARNIALVVLPLTQALDDQLKMRHY</sequence>
<keyword evidence="4" id="KW-1185">Reference proteome</keyword>
<evidence type="ECO:0000256" key="1">
    <source>
        <dbReference type="SAM" id="MobiDB-lite"/>
    </source>
</evidence>
<dbReference type="InterPro" id="IPR052220">
    <property type="entry name" value="METTL25"/>
</dbReference>
<feature type="domain" description="Methyltransferase" evidence="2">
    <location>
        <begin position="143"/>
        <end position="321"/>
    </location>
</feature>
<protein>
    <recommendedName>
        <fullName evidence="2">Methyltransferase domain-containing protein</fullName>
    </recommendedName>
</protein>
<dbReference type="EMBL" id="JADNRY010000001">
    <property type="protein sequence ID" value="KAF9078607.1"/>
    <property type="molecule type" value="Genomic_DNA"/>
</dbReference>
<evidence type="ECO:0000313" key="3">
    <source>
        <dbReference type="EMBL" id="KAF9078607.1"/>
    </source>
</evidence>
<name>A0A9P5QBT8_9AGAR</name>
<dbReference type="Proteomes" id="UP000772434">
    <property type="component" value="Unassembled WGS sequence"/>
</dbReference>
<evidence type="ECO:0000259" key="2">
    <source>
        <dbReference type="Pfam" id="PF13679"/>
    </source>
</evidence>
<evidence type="ECO:0000313" key="4">
    <source>
        <dbReference type="Proteomes" id="UP000772434"/>
    </source>
</evidence>
<dbReference type="SUPFAM" id="SSF53335">
    <property type="entry name" value="S-adenosyl-L-methionine-dependent methyltransferases"/>
    <property type="match status" value="1"/>
</dbReference>
<dbReference type="OrthoDB" id="10258156at2759"/>
<dbReference type="Gene3D" id="3.40.50.150">
    <property type="entry name" value="Vaccinia Virus protein VP39"/>
    <property type="match status" value="1"/>
</dbReference>
<reference evidence="3" key="1">
    <citation type="submission" date="2020-11" db="EMBL/GenBank/DDBJ databases">
        <authorList>
            <consortium name="DOE Joint Genome Institute"/>
            <person name="Ahrendt S."/>
            <person name="Riley R."/>
            <person name="Andreopoulos W."/>
            <person name="Labutti K."/>
            <person name="Pangilinan J."/>
            <person name="Ruiz-Duenas F.J."/>
            <person name="Barrasa J.M."/>
            <person name="Sanchez-Garcia M."/>
            <person name="Camarero S."/>
            <person name="Miyauchi S."/>
            <person name="Serrano A."/>
            <person name="Linde D."/>
            <person name="Babiker R."/>
            <person name="Drula E."/>
            <person name="Ayuso-Fernandez I."/>
            <person name="Pacheco R."/>
            <person name="Padilla G."/>
            <person name="Ferreira P."/>
            <person name="Barriuso J."/>
            <person name="Kellner H."/>
            <person name="Castanera R."/>
            <person name="Alfaro M."/>
            <person name="Ramirez L."/>
            <person name="Pisabarro A.G."/>
            <person name="Kuo A."/>
            <person name="Tritt A."/>
            <person name="Lipzen A."/>
            <person name="He G."/>
            <person name="Yan M."/>
            <person name="Ng V."/>
            <person name="Cullen D."/>
            <person name="Martin F."/>
            <person name="Rosso M.-N."/>
            <person name="Henrissat B."/>
            <person name="Hibbett D."/>
            <person name="Martinez A.T."/>
            <person name="Grigoriev I.V."/>
        </authorList>
    </citation>
    <scope>NUCLEOTIDE SEQUENCE</scope>
    <source>
        <strain evidence="3">AH 40177</strain>
    </source>
</reference>
<dbReference type="PANTHER" id="PTHR12496">
    <property type="entry name" value="CGI-41 METHYLTRANSFERASE"/>
    <property type="match status" value="1"/>
</dbReference>
<proteinExistence type="predicted"/>
<feature type="region of interest" description="Disordered" evidence="1">
    <location>
        <begin position="213"/>
        <end position="232"/>
    </location>
</feature>
<gene>
    <name evidence="3" type="ORF">BDP27DRAFT_19450</name>
</gene>
<dbReference type="InterPro" id="IPR029063">
    <property type="entry name" value="SAM-dependent_MTases_sf"/>
</dbReference>
<organism evidence="3 4">
    <name type="scientific">Rhodocollybia butyracea</name>
    <dbReference type="NCBI Taxonomy" id="206335"/>
    <lineage>
        <taxon>Eukaryota</taxon>
        <taxon>Fungi</taxon>
        <taxon>Dikarya</taxon>
        <taxon>Basidiomycota</taxon>
        <taxon>Agaricomycotina</taxon>
        <taxon>Agaricomycetes</taxon>
        <taxon>Agaricomycetidae</taxon>
        <taxon>Agaricales</taxon>
        <taxon>Marasmiineae</taxon>
        <taxon>Omphalotaceae</taxon>
        <taxon>Rhodocollybia</taxon>
    </lineage>
</organism>
<accession>A0A9P5QBT8</accession>
<comment type="caution">
    <text evidence="3">The sequence shown here is derived from an EMBL/GenBank/DDBJ whole genome shotgun (WGS) entry which is preliminary data.</text>
</comment>
<dbReference type="AlphaFoldDB" id="A0A9P5QBT8"/>
<dbReference type="Pfam" id="PF13679">
    <property type="entry name" value="Methyltransf_32"/>
    <property type="match status" value="1"/>
</dbReference>
<feature type="compositionally biased region" description="Basic and acidic residues" evidence="1">
    <location>
        <begin position="218"/>
        <end position="228"/>
    </location>
</feature>
<dbReference type="InterPro" id="IPR025714">
    <property type="entry name" value="Methyltranfer_dom"/>
</dbReference>